<gene>
    <name evidence="6" type="ORF">SAMN02745172_00868</name>
</gene>
<proteinExistence type="inferred from homology"/>
<organism evidence="6 7">
    <name type="scientific">Pseudoxanthobacter soli DSM 19599</name>
    <dbReference type="NCBI Taxonomy" id="1123029"/>
    <lineage>
        <taxon>Bacteria</taxon>
        <taxon>Pseudomonadati</taxon>
        <taxon>Pseudomonadota</taxon>
        <taxon>Alphaproteobacteria</taxon>
        <taxon>Hyphomicrobiales</taxon>
        <taxon>Segnochrobactraceae</taxon>
        <taxon>Pseudoxanthobacter</taxon>
    </lineage>
</organism>
<evidence type="ECO:0000256" key="1">
    <source>
        <dbReference type="ARBA" id="ARBA00004196"/>
    </source>
</evidence>
<feature type="chain" id="PRO_5013042845" evidence="4">
    <location>
        <begin position="21"/>
        <end position="315"/>
    </location>
</feature>
<evidence type="ECO:0000256" key="4">
    <source>
        <dbReference type="SAM" id="SignalP"/>
    </source>
</evidence>
<comment type="similarity">
    <text evidence="2">Belongs to the bacterial solute-binding protein 2 family.</text>
</comment>
<protein>
    <submittedName>
        <fullName evidence="6">Simple sugar transport system substrate-binding protein</fullName>
    </submittedName>
</protein>
<dbReference type="Pfam" id="PF13407">
    <property type="entry name" value="Peripla_BP_4"/>
    <property type="match status" value="1"/>
</dbReference>
<keyword evidence="7" id="KW-1185">Reference proteome</keyword>
<keyword evidence="6" id="KW-0813">Transport</keyword>
<name>A0A1M7ZA84_9HYPH</name>
<dbReference type="STRING" id="1123029.SAMN02745172_00868"/>
<dbReference type="EMBL" id="FRXO01000001">
    <property type="protein sequence ID" value="SHO61709.1"/>
    <property type="molecule type" value="Genomic_DNA"/>
</dbReference>
<dbReference type="GO" id="GO:0030313">
    <property type="term" value="C:cell envelope"/>
    <property type="evidence" value="ECO:0007669"/>
    <property type="project" value="UniProtKB-SubCell"/>
</dbReference>
<keyword evidence="3 4" id="KW-0732">Signal</keyword>
<dbReference type="Gene3D" id="3.40.50.2300">
    <property type="match status" value="2"/>
</dbReference>
<dbReference type="InterPro" id="IPR025997">
    <property type="entry name" value="SBP_2_dom"/>
</dbReference>
<evidence type="ECO:0000259" key="5">
    <source>
        <dbReference type="Pfam" id="PF13407"/>
    </source>
</evidence>
<dbReference type="Proteomes" id="UP000186406">
    <property type="component" value="Unassembled WGS sequence"/>
</dbReference>
<sequence length="315" mass="32762">MKLLKYAALALALSAGAARADDISIAGVIFQQDMFMRSVELGMKAAAKQAGVEILTANSDNKLEKEAALIDTYIARGIKAIVIAPLGEEASIPALKRAVDAGIKVVTWTTGVKSDLPVATVGSSGTNMGKGTGEAAAAYIKDHLGGKAKVALIGFRAQLASLSDERTNGFLDAAKSGGELDIVSRQDAWLAEQAVRVVTDMLTANPDIQIIYAANEGGTVGAVQAVMRAGRQGEVYVFGTDGSEQIVRFLQDEKGALYATTAAQPKLIGEDAVQAAIAAVKGEPVERHIEVPVIPLSRANPEAIAAYAATLTKTN</sequence>
<dbReference type="GO" id="GO:0030246">
    <property type="term" value="F:carbohydrate binding"/>
    <property type="evidence" value="ECO:0007669"/>
    <property type="project" value="UniProtKB-ARBA"/>
</dbReference>
<evidence type="ECO:0000256" key="3">
    <source>
        <dbReference type="ARBA" id="ARBA00022729"/>
    </source>
</evidence>
<feature type="domain" description="Periplasmic binding protein" evidence="5">
    <location>
        <begin position="31"/>
        <end position="283"/>
    </location>
</feature>
<dbReference type="PANTHER" id="PTHR46847">
    <property type="entry name" value="D-ALLOSE-BINDING PERIPLASMIC PROTEIN-RELATED"/>
    <property type="match status" value="1"/>
</dbReference>
<dbReference type="RefSeq" id="WP_073625878.1">
    <property type="nucleotide sequence ID" value="NZ_FRXO01000001.1"/>
</dbReference>
<reference evidence="6 7" key="1">
    <citation type="submission" date="2016-12" db="EMBL/GenBank/DDBJ databases">
        <authorList>
            <person name="Song W.-J."/>
            <person name="Kurnit D.M."/>
        </authorList>
    </citation>
    <scope>NUCLEOTIDE SEQUENCE [LARGE SCALE GENOMIC DNA]</scope>
    <source>
        <strain evidence="6 7">DSM 19599</strain>
    </source>
</reference>
<evidence type="ECO:0000313" key="6">
    <source>
        <dbReference type="EMBL" id="SHO61709.1"/>
    </source>
</evidence>
<feature type="signal peptide" evidence="4">
    <location>
        <begin position="1"/>
        <end position="20"/>
    </location>
</feature>
<dbReference type="PANTHER" id="PTHR46847:SF1">
    <property type="entry name" value="D-ALLOSE-BINDING PERIPLASMIC PROTEIN-RELATED"/>
    <property type="match status" value="1"/>
</dbReference>
<keyword evidence="6" id="KW-0762">Sugar transport</keyword>
<evidence type="ECO:0000256" key="2">
    <source>
        <dbReference type="ARBA" id="ARBA00007639"/>
    </source>
</evidence>
<evidence type="ECO:0000313" key="7">
    <source>
        <dbReference type="Proteomes" id="UP000186406"/>
    </source>
</evidence>
<dbReference type="SUPFAM" id="SSF53822">
    <property type="entry name" value="Periplasmic binding protein-like I"/>
    <property type="match status" value="1"/>
</dbReference>
<dbReference type="AlphaFoldDB" id="A0A1M7ZA84"/>
<comment type="subcellular location">
    <subcellularLocation>
        <location evidence="1">Cell envelope</location>
    </subcellularLocation>
</comment>
<accession>A0A1M7ZA84</accession>
<dbReference type="InterPro" id="IPR028082">
    <property type="entry name" value="Peripla_BP_I"/>
</dbReference>